<dbReference type="AlphaFoldDB" id="F4RQF3"/>
<name>F4RQF3_MELLP</name>
<dbReference type="RefSeq" id="XP_007411320.1">
    <property type="nucleotide sequence ID" value="XM_007411258.1"/>
</dbReference>
<dbReference type="OrthoDB" id="2497193at2759"/>
<evidence type="ECO:0000256" key="1">
    <source>
        <dbReference type="SAM" id="MobiDB-lite"/>
    </source>
</evidence>
<feature type="compositionally biased region" description="Acidic residues" evidence="1">
    <location>
        <begin position="161"/>
        <end position="172"/>
    </location>
</feature>
<proteinExistence type="predicted"/>
<feature type="region of interest" description="Disordered" evidence="1">
    <location>
        <begin position="154"/>
        <end position="174"/>
    </location>
</feature>
<gene>
    <name evidence="2" type="ORF">MELLADRAFT_64214</name>
</gene>
<sequence>MEPGVQTADSRPLPNTVNRTILVLRYMAELDIAPKQFMVTFMSSMEPEIKYCRRLMRTGLGIEQTRSIINNFGKHTKSCEEGRAAWEELILDQASDIVNHQGLPRGHFPTGAYVSSNRITADFFSESSETLREEQVKKGMSFLYSLIHQKVQTDLNHPPEGEQDDEADEDNSFTDCASNTAMASVDGSPTVDGDLDEDTVMSMENLVFVKPLDKDQARHKLAKVQAPRFLINQMYSS</sequence>
<accession>F4RQF3</accession>
<dbReference type="VEuPathDB" id="FungiDB:MELLADRAFT_64214"/>
<protein>
    <submittedName>
        <fullName evidence="2">Uncharacterized protein</fullName>
    </submittedName>
</protein>
<dbReference type="InParanoid" id="F4RQF3"/>
<dbReference type="GeneID" id="18930228"/>
<organism evidence="3">
    <name type="scientific">Melampsora larici-populina (strain 98AG31 / pathotype 3-4-7)</name>
    <name type="common">Poplar leaf rust fungus</name>
    <dbReference type="NCBI Taxonomy" id="747676"/>
    <lineage>
        <taxon>Eukaryota</taxon>
        <taxon>Fungi</taxon>
        <taxon>Dikarya</taxon>
        <taxon>Basidiomycota</taxon>
        <taxon>Pucciniomycotina</taxon>
        <taxon>Pucciniomycetes</taxon>
        <taxon>Pucciniales</taxon>
        <taxon>Melampsoraceae</taxon>
        <taxon>Melampsora</taxon>
    </lineage>
</organism>
<dbReference type="HOGENOM" id="CLU_1215012_0_0_1"/>
<dbReference type="Proteomes" id="UP000001072">
    <property type="component" value="Unassembled WGS sequence"/>
</dbReference>
<evidence type="ECO:0000313" key="3">
    <source>
        <dbReference type="Proteomes" id="UP000001072"/>
    </source>
</evidence>
<dbReference type="KEGG" id="mlr:MELLADRAFT_64214"/>
<dbReference type="EMBL" id="GL883113">
    <property type="protein sequence ID" value="EGG05398.1"/>
    <property type="molecule type" value="Genomic_DNA"/>
</dbReference>
<evidence type="ECO:0000313" key="2">
    <source>
        <dbReference type="EMBL" id="EGG05398.1"/>
    </source>
</evidence>
<keyword evidence="3" id="KW-1185">Reference proteome</keyword>
<reference evidence="3" key="1">
    <citation type="journal article" date="2011" name="Proc. Natl. Acad. Sci. U.S.A.">
        <title>Obligate biotrophy features unraveled by the genomic analysis of rust fungi.</title>
        <authorList>
            <person name="Duplessis S."/>
            <person name="Cuomo C.A."/>
            <person name="Lin Y.-C."/>
            <person name="Aerts A."/>
            <person name="Tisserant E."/>
            <person name="Veneault-Fourrey C."/>
            <person name="Joly D.L."/>
            <person name="Hacquard S."/>
            <person name="Amselem J."/>
            <person name="Cantarel B.L."/>
            <person name="Chiu R."/>
            <person name="Coutinho P.M."/>
            <person name="Feau N."/>
            <person name="Field M."/>
            <person name="Frey P."/>
            <person name="Gelhaye E."/>
            <person name="Goldberg J."/>
            <person name="Grabherr M.G."/>
            <person name="Kodira C.D."/>
            <person name="Kohler A."/>
            <person name="Kuees U."/>
            <person name="Lindquist E.A."/>
            <person name="Lucas S.M."/>
            <person name="Mago R."/>
            <person name="Mauceli E."/>
            <person name="Morin E."/>
            <person name="Murat C."/>
            <person name="Pangilinan J.L."/>
            <person name="Park R."/>
            <person name="Pearson M."/>
            <person name="Quesneville H."/>
            <person name="Rouhier N."/>
            <person name="Sakthikumar S."/>
            <person name="Salamov A.A."/>
            <person name="Schmutz J."/>
            <person name="Selles B."/>
            <person name="Shapiro H."/>
            <person name="Tanguay P."/>
            <person name="Tuskan G.A."/>
            <person name="Henrissat B."/>
            <person name="Van de Peer Y."/>
            <person name="Rouze P."/>
            <person name="Ellis J.G."/>
            <person name="Dodds P.N."/>
            <person name="Schein J.E."/>
            <person name="Zhong S."/>
            <person name="Hamelin R.C."/>
            <person name="Grigoriev I.V."/>
            <person name="Szabo L.J."/>
            <person name="Martin F."/>
        </authorList>
    </citation>
    <scope>NUCLEOTIDE SEQUENCE [LARGE SCALE GENOMIC DNA]</scope>
    <source>
        <strain evidence="3">98AG31 / pathotype 3-4-7</strain>
    </source>
</reference>